<evidence type="ECO:0000256" key="2">
    <source>
        <dbReference type="SAM" id="MobiDB-lite"/>
    </source>
</evidence>
<feature type="region of interest" description="Disordered" evidence="2">
    <location>
        <begin position="310"/>
        <end position="361"/>
    </location>
</feature>
<dbReference type="InterPro" id="IPR036770">
    <property type="entry name" value="Ankyrin_rpt-contain_sf"/>
</dbReference>
<reference evidence="3 4" key="1">
    <citation type="journal article" date="2024" name="Nat. Commun.">
        <title>Phylogenomics reveals the evolutionary origins of lichenization in chlorophyte algae.</title>
        <authorList>
            <person name="Puginier C."/>
            <person name="Libourel C."/>
            <person name="Otte J."/>
            <person name="Skaloud P."/>
            <person name="Haon M."/>
            <person name="Grisel S."/>
            <person name="Petersen M."/>
            <person name="Berrin J.G."/>
            <person name="Delaux P.M."/>
            <person name="Dal Grande F."/>
            <person name="Keller J."/>
        </authorList>
    </citation>
    <scope>NUCLEOTIDE SEQUENCE [LARGE SCALE GENOMIC DNA]</scope>
    <source>
        <strain evidence="3 4">SAG 2036</strain>
    </source>
</reference>
<feature type="repeat" description="ANK" evidence="1">
    <location>
        <begin position="127"/>
        <end position="159"/>
    </location>
</feature>
<keyword evidence="4" id="KW-1185">Reference proteome</keyword>
<accession>A0AAW1NPM9</accession>
<feature type="region of interest" description="Disordered" evidence="2">
    <location>
        <begin position="1"/>
        <end position="29"/>
    </location>
</feature>
<dbReference type="PROSITE" id="PS50297">
    <property type="entry name" value="ANK_REP_REGION"/>
    <property type="match status" value="1"/>
</dbReference>
<feature type="compositionally biased region" description="Low complexity" evidence="2">
    <location>
        <begin position="1299"/>
        <end position="1321"/>
    </location>
</feature>
<keyword evidence="1" id="KW-0040">ANK repeat</keyword>
<feature type="compositionally biased region" description="Polar residues" evidence="2">
    <location>
        <begin position="1084"/>
        <end position="1098"/>
    </location>
</feature>
<evidence type="ECO:0000256" key="1">
    <source>
        <dbReference type="PROSITE-ProRule" id="PRU00023"/>
    </source>
</evidence>
<feature type="compositionally biased region" description="Pro residues" evidence="2">
    <location>
        <begin position="1329"/>
        <end position="1340"/>
    </location>
</feature>
<dbReference type="InterPro" id="IPR002110">
    <property type="entry name" value="Ankyrin_rpt"/>
</dbReference>
<dbReference type="EMBL" id="JALJOQ010000193">
    <property type="protein sequence ID" value="KAK9790356.1"/>
    <property type="molecule type" value="Genomic_DNA"/>
</dbReference>
<feature type="compositionally biased region" description="Low complexity" evidence="2">
    <location>
        <begin position="723"/>
        <end position="735"/>
    </location>
</feature>
<feature type="compositionally biased region" description="Polar residues" evidence="2">
    <location>
        <begin position="1106"/>
        <end position="1127"/>
    </location>
</feature>
<dbReference type="Proteomes" id="UP001465755">
    <property type="component" value="Unassembled WGS sequence"/>
</dbReference>
<protein>
    <submittedName>
        <fullName evidence="3">Uncharacterized protein</fullName>
    </submittedName>
</protein>
<dbReference type="SMART" id="SM00248">
    <property type="entry name" value="ANK"/>
    <property type="match status" value="1"/>
</dbReference>
<dbReference type="PROSITE" id="PS50088">
    <property type="entry name" value="ANK_REPEAT"/>
    <property type="match status" value="1"/>
</dbReference>
<feature type="region of interest" description="Disordered" evidence="2">
    <location>
        <begin position="1638"/>
        <end position="1727"/>
    </location>
</feature>
<dbReference type="Gene3D" id="1.25.40.20">
    <property type="entry name" value="Ankyrin repeat-containing domain"/>
    <property type="match status" value="1"/>
</dbReference>
<feature type="region of interest" description="Disordered" evidence="2">
    <location>
        <begin position="1081"/>
        <end position="1135"/>
    </location>
</feature>
<dbReference type="SUPFAM" id="SSF48403">
    <property type="entry name" value="Ankyrin repeat"/>
    <property type="match status" value="1"/>
</dbReference>
<comment type="caution">
    <text evidence="3">The sequence shown here is derived from an EMBL/GenBank/DDBJ whole genome shotgun (WGS) entry which is preliminary data.</text>
</comment>
<evidence type="ECO:0000313" key="4">
    <source>
        <dbReference type="Proteomes" id="UP001465755"/>
    </source>
</evidence>
<feature type="region of interest" description="Disordered" evidence="2">
    <location>
        <begin position="720"/>
        <end position="744"/>
    </location>
</feature>
<proteinExistence type="predicted"/>
<dbReference type="Pfam" id="PF00023">
    <property type="entry name" value="Ank"/>
    <property type="match status" value="1"/>
</dbReference>
<gene>
    <name evidence="3" type="ORF">WJX73_003594</name>
</gene>
<feature type="compositionally biased region" description="Basic and acidic residues" evidence="2">
    <location>
        <begin position="1212"/>
        <end position="1260"/>
    </location>
</feature>
<sequence length="1763" mass="184788">MPRGRKPPVRGSQASDAGPSQHAGAGSGTSVRARALTQQVLCHFIALAIEAVAPVPGEPLKEFQYQGVAGAAISIAVLLNAPLSFLDFLLRLPWEDIGTYLPRGLQGAEGVIPGRRSARDLVASLLDGCTPLHCAALRGNATQVDYLLSCGADPTMRTAAGELPMELVPECHSRHLFRGPYACLRGACDCGGIDDPGFEDQPDSSQAALNPECGREASLSLLGRACIVSWGGWGRFGSWVQLVLLSVLCLLHLWGSYCTLDRLKLEQHHEKRTLIHRADLRVRLKTVAYRLRRHLVKGRALLAAVLADSARPPGGSMDVASGHWDPGTRSEGPGTRSHDDAVSPASQHESSDHASSRHHSSACSCGEHVCERHRRPGRHKGSCTGSQADEALAEYEASLQLLKVLASRGVVPNLGPSTPPGCAGPPLQPTMRDAEWFVPAEEMASVFVGLSEAALSKIGACTCQGCTMQAREAIQRAQGHATYLVTALNTRRRLQALSLSQAQQGGKAATLDGLQEGETTERELTTLMSACDSWGIGAEAHIRVLAAHARLLLMTDAAASPTLATVAAVQICVRDWGRVQNAAKQGAPGTVGSITPESMAADMTQLQHWSRTAAADLALAAVLLGQPLDQDTSLGDVEDVLIGLDTFGQPILTWVPNEDTAPKLLATIETSVLGSEELPAAIKAASRFPRLQEDVAAAEAQRERWEKRAMAVTSLEAVVEAVSSPDADPTSSTSAHQAKDDSGDLDPIARLQAAVETARDAGISVSRARKLLKDLQSQAEASAAAARLRAVLAGDKPHGSALLKAELSKAQAAVAAASSSSVTWEGTQALAPAMAEATKMLEVENAAEGLAAAVATSKMPGDIPQLEAAIAAAHTAGLHESGMFGEASSLRNTLQAAARGRAGIDAALKALSKSLRSEDAEAVEAACQAVQQQADVSVLLEEDVAAARATVAAWRTATAAEARLERVLGGGCMPGVLAQAIQEASAAGVRVGEARRVLKLLQGLEAALSQAGEGQFTALRTRLDAALAGGVASPLLRQAHTTLERLQLAQVRSMLEVALKRRSEASHLDRSDALKEAIEKAQPLLSSPRTQTPDTAQSPMPGAPSSEVSMEDSSAPSKATEALSTKSAHAVTPRADSASSIFAMEAQLSEGESAVAEGLTHATADESSLQADLEAVRSLVEEAKQRLEAQARLKERLAAERSEVQAARRQQQKAEREAREKERAHKLAAEKAERERLDKERAEKRAERARIAREQAEKQDLARREQALFAQLSRERDAAAAAAHSDPVTAAESHSFADSSLLPSPRSNSSTATSVRSSLQSHSLFASNPLPPSKPSPRPAPTAASPGLPPSGASTPLGNTGGLGVEEQAGPELSLYLTGQWSCLRAAGLGSSALGQYFIPGDLGGLTWNGQKSQEPQAVPVKPPLQLPLAAEMSRPHPDVNLPHDPFSGDHEPPLRSADVAMGGAGASGWGIRGAQGHSEAQAAQASWGPILPPMYPGVQQQSRPCRYYQQGYCRDAPTVGFAFGAPGSMAFSSLRVQQVPLQHQQALGLPAMLDADAVGQDWRAHFTLGSQANGLNQAAQQQLPPVVSANGLQYPSQALLGSAAPSAYLGGGAQGNGPDELYQVATQTSDLKASAPVFVPGTLGAPPQRPQYAPPSNRTPPFSTHFDNSTPQPFGVTTAQQHTTGQWPFTNGGAPTPSTAAFESHEAPSAASAHPDLASLPSDLGLSPKGSPAQLSLGGVSFQRGHVDMYLAGTSSKYLASV</sequence>
<evidence type="ECO:0000313" key="3">
    <source>
        <dbReference type="EMBL" id="KAK9790356.1"/>
    </source>
</evidence>
<organism evidence="3 4">
    <name type="scientific">Symbiochloris irregularis</name>
    <dbReference type="NCBI Taxonomy" id="706552"/>
    <lineage>
        <taxon>Eukaryota</taxon>
        <taxon>Viridiplantae</taxon>
        <taxon>Chlorophyta</taxon>
        <taxon>core chlorophytes</taxon>
        <taxon>Trebouxiophyceae</taxon>
        <taxon>Trebouxiales</taxon>
        <taxon>Trebouxiaceae</taxon>
        <taxon>Symbiochloris</taxon>
    </lineage>
</organism>
<feature type="region of interest" description="Disordered" evidence="2">
    <location>
        <begin position="1280"/>
        <end position="1366"/>
    </location>
</feature>
<feature type="compositionally biased region" description="Polar residues" evidence="2">
    <location>
        <begin position="1655"/>
        <end position="1690"/>
    </location>
</feature>
<name>A0AAW1NPM9_9CHLO</name>
<feature type="region of interest" description="Disordered" evidence="2">
    <location>
        <begin position="1201"/>
        <end position="1260"/>
    </location>
</feature>